<comment type="caution">
    <text evidence="5">The sequence shown here is derived from an EMBL/GenBank/DDBJ whole genome shotgun (WGS) entry which is preliminary data.</text>
</comment>
<feature type="domain" description="Outer membrane protein assembly factor BamE" evidence="4">
    <location>
        <begin position="52"/>
        <end position="126"/>
    </location>
</feature>
<evidence type="ECO:0000256" key="2">
    <source>
        <dbReference type="ARBA" id="ARBA00023136"/>
    </source>
</evidence>
<dbReference type="InterPro" id="IPR007450">
    <property type="entry name" value="BamE_dom"/>
</dbReference>
<dbReference type="InterPro" id="IPR026592">
    <property type="entry name" value="BamE"/>
</dbReference>
<dbReference type="Pfam" id="PF04355">
    <property type="entry name" value="BamE"/>
    <property type="match status" value="1"/>
</dbReference>
<accession>A0ABT1VYC5</accession>
<evidence type="ECO:0000313" key="5">
    <source>
        <dbReference type="EMBL" id="MCQ8241339.1"/>
    </source>
</evidence>
<organism evidence="5 6">
    <name type="scientific">Rhizosaccharibacter radicis</name>
    <dbReference type="NCBI Taxonomy" id="2782605"/>
    <lineage>
        <taxon>Bacteria</taxon>
        <taxon>Pseudomonadati</taxon>
        <taxon>Pseudomonadota</taxon>
        <taxon>Alphaproteobacteria</taxon>
        <taxon>Acetobacterales</taxon>
        <taxon>Acetobacteraceae</taxon>
        <taxon>Rhizosaccharibacter</taxon>
    </lineage>
</organism>
<keyword evidence="2" id="KW-0472">Membrane</keyword>
<evidence type="ECO:0000256" key="1">
    <source>
        <dbReference type="ARBA" id="ARBA00022729"/>
    </source>
</evidence>
<gene>
    <name evidence="5" type="primary">bamE</name>
    <name evidence="5" type="ORF">NFI88_10860</name>
</gene>
<keyword evidence="1" id="KW-0732">Signal</keyword>
<evidence type="ECO:0000259" key="4">
    <source>
        <dbReference type="Pfam" id="PF04355"/>
    </source>
</evidence>
<dbReference type="InterPro" id="IPR037873">
    <property type="entry name" value="BamE-like"/>
</dbReference>
<reference evidence="5 6" key="1">
    <citation type="submission" date="2022-06" db="EMBL/GenBank/DDBJ databases">
        <title>Rhizosaccharibacter gen. nov. sp. nov. KSS12, endophytic bacteria isolated from sugarcane.</title>
        <authorList>
            <person name="Pitiwittayakul N."/>
        </authorList>
    </citation>
    <scope>NUCLEOTIDE SEQUENCE [LARGE SCALE GENOMIC DNA]</scope>
    <source>
        <strain evidence="5 6">KSS12</strain>
    </source>
</reference>
<dbReference type="Proteomes" id="UP001524547">
    <property type="component" value="Unassembled WGS sequence"/>
</dbReference>
<name>A0ABT1VYC5_9PROT</name>
<dbReference type="PANTHER" id="PTHR37482:SF1">
    <property type="entry name" value="OUTER MEMBRANE PROTEIN ASSEMBLY FACTOR BAME"/>
    <property type="match status" value="1"/>
</dbReference>
<evidence type="ECO:0000256" key="3">
    <source>
        <dbReference type="ARBA" id="ARBA00023237"/>
    </source>
</evidence>
<keyword evidence="6" id="KW-1185">Reference proteome</keyword>
<evidence type="ECO:0000313" key="6">
    <source>
        <dbReference type="Proteomes" id="UP001524547"/>
    </source>
</evidence>
<dbReference type="RefSeq" id="WP_422920082.1">
    <property type="nucleotide sequence ID" value="NZ_JAMZEJ010000006.1"/>
</dbReference>
<dbReference type="EMBL" id="JAMZEJ010000006">
    <property type="protein sequence ID" value="MCQ8241339.1"/>
    <property type="molecule type" value="Genomic_DNA"/>
</dbReference>
<sequence length="198" mass="20439">MRASAGHLRSTAGRRQRPAPLAATAIAVVLASALPAVLGGCGIISPLPTNRGQLIEPVDYAKLSPGTSTRDDVQNLLGSPTAHATFDDNTWFYIGEVTAPVPMSRPSVQKQEVVELKFDSAGVLRSVRRLNKQDGTNVAMTGRTTPSPGSDTSIMQQLIGNVGRYSPMGMDSLGGIGGSGGLGSNNGYGHGGQGNTLP</sequence>
<proteinExistence type="predicted"/>
<protein>
    <submittedName>
        <fullName evidence="5">Outer membrane protein assembly factor BamE</fullName>
    </submittedName>
</protein>
<keyword evidence="3" id="KW-0998">Cell outer membrane</keyword>
<dbReference type="PANTHER" id="PTHR37482">
    <property type="entry name" value="OUTER MEMBRANE PROTEIN ASSEMBLY FACTOR BAME"/>
    <property type="match status" value="1"/>
</dbReference>
<dbReference type="Gene3D" id="3.30.1450.10">
    <property type="match status" value="1"/>
</dbReference>